<dbReference type="GO" id="GO:0016405">
    <property type="term" value="F:CoA-ligase activity"/>
    <property type="evidence" value="ECO:0007669"/>
    <property type="project" value="TreeGrafter"/>
</dbReference>
<dbReference type="InterPro" id="IPR000873">
    <property type="entry name" value="AMP-dep_synth/lig_dom"/>
</dbReference>
<accession>A0A9W9ZFN8</accession>
<dbReference type="Gene3D" id="2.30.38.10">
    <property type="entry name" value="Luciferase, Domain 3"/>
    <property type="match status" value="1"/>
</dbReference>
<dbReference type="PANTHER" id="PTHR24096:SF422">
    <property type="entry name" value="BCDNA.GH02901"/>
    <property type="match status" value="1"/>
</dbReference>
<dbReference type="SUPFAM" id="SSF56801">
    <property type="entry name" value="Acetyl-CoA synthetase-like"/>
    <property type="match status" value="1"/>
</dbReference>
<dbReference type="EMBL" id="MU826355">
    <property type="protein sequence ID" value="KAJ7379778.1"/>
    <property type="molecule type" value="Genomic_DNA"/>
</dbReference>
<dbReference type="AlphaFoldDB" id="A0A9W9ZFN8"/>
<keyword evidence="3" id="KW-1185">Reference proteome</keyword>
<dbReference type="OrthoDB" id="10253869at2759"/>
<evidence type="ECO:0000313" key="3">
    <source>
        <dbReference type="Proteomes" id="UP001163046"/>
    </source>
</evidence>
<feature type="domain" description="AMP-dependent synthetase/ligase" evidence="1">
    <location>
        <begin position="4"/>
        <end position="156"/>
    </location>
</feature>
<gene>
    <name evidence="2" type="ORF">OS493_012524</name>
</gene>
<evidence type="ECO:0000313" key="2">
    <source>
        <dbReference type="EMBL" id="KAJ7379778.1"/>
    </source>
</evidence>
<proteinExistence type="predicted"/>
<name>A0A9W9ZFN8_9CNID</name>
<dbReference type="Pfam" id="PF00501">
    <property type="entry name" value="AMP-binding"/>
    <property type="match status" value="1"/>
</dbReference>
<protein>
    <recommendedName>
        <fullName evidence="1">AMP-dependent synthetase/ligase domain-containing protein</fullName>
    </recommendedName>
</protein>
<comment type="caution">
    <text evidence="2">The sequence shown here is derived from an EMBL/GenBank/DDBJ whole genome shotgun (WGS) entry which is preliminary data.</text>
</comment>
<reference evidence="2" key="1">
    <citation type="submission" date="2023-01" db="EMBL/GenBank/DDBJ databases">
        <title>Genome assembly of the deep-sea coral Lophelia pertusa.</title>
        <authorList>
            <person name="Herrera S."/>
            <person name="Cordes E."/>
        </authorList>
    </citation>
    <scope>NUCLEOTIDE SEQUENCE</scope>
    <source>
        <strain evidence="2">USNM1676648</strain>
        <tissue evidence="2">Polyp</tissue>
    </source>
</reference>
<organism evidence="2 3">
    <name type="scientific">Desmophyllum pertusum</name>
    <dbReference type="NCBI Taxonomy" id="174260"/>
    <lineage>
        <taxon>Eukaryota</taxon>
        <taxon>Metazoa</taxon>
        <taxon>Cnidaria</taxon>
        <taxon>Anthozoa</taxon>
        <taxon>Hexacorallia</taxon>
        <taxon>Scleractinia</taxon>
        <taxon>Caryophylliina</taxon>
        <taxon>Caryophylliidae</taxon>
        <taxon>Desmophyllum</taxon>
    </lineage>
</organism>
<evidence type="ECO:0000259" key="1">
    <source>
        <dbReference type="Pfam" id="PF00501"/>
    </source>
</evidence>
<dbReference type="Gene3D" id="3.40.50.980">
    <property type="match status" value="1"/>
</dbReference>
<sequence>MVAIMSMGLYSGSTIITMPRFERDQVSSRSSELRGDTSSSGTPVVLMLAKHPSVDNFDLSYLTEVTSGAAPLGQDLSKALMDRLPLLSRIRQGYGMTELSPVCHMTPAENNKHGSVGVLLPNLRCKVVDVETGEALGQGQDGEICVKGPTVMKGYLNNQKPPRRQLTAMAGFTQETLDITMKMNISLLLTE</sequence>
<dbReference type="PANTHER" id="PTHR24096">
    <property type="entry name" value="LONG-CHAIN-FATTY-ACID--COA LIGASE"/>
    <property type="match status" value="1"/>
</dbReference>
<dbReference type="Proteomes" id="UP001163046">
    <property type="component" value="Unassembled WGS sequence"/>
</dbReference>